<protein>
    <submittedName>
        <fullName evidence="1">Uncharacterized protein</fullName>
    </submittedName>
</protein>
<gene>
    <name evidence="1" type="ORF">RV04_GL000391</name>
</gene>
<dbReference type="RefSeq" id="WP_169818175.1">
    <property type="nucleotide sequence ID" value="NZ_JBHSHK010000005.1"/>
</dbReference>
<name>A0A1L8TSY6_9ENTE</name>
<sequence>MKKVVYQVLTETIKGDKKEKQFKSYREALCYATDHVHVKVSQIIRQGEVINTFKF</sequence>
<keyword evidence="2" id="KW-1185">Reference proteome</keyword>
<evidence type="ECO:0000313" key="1">
    <source>
        <dbReference type="EMBL" id="OJG47144.1"/>
    </source>
</evidence>
<proteinExistence type="predicted"/>
<reference evidence="1 2" key="1">
    <citation type="submission" date="2014-12" db="EMBL/GenBank/DDBJ databases">
        <title>Draft genome sequences of 29 type strains of Enterococci.</title>
        <authorList>
            <person name="Zhong Z."/>
            <person name="Sun Z."/>
            <person name="Liu W."/>
            <person name="Zhang W."/>
            <person name="Zhang H."/>
        </authorList>
    </citation>
    <scope>NUCLEOTIDE SEQUENCE [LARGE SCALE GENOMIC DNA]</scope>
    <source>
        <strain evidence="1 2">DSM 17122</strain>
    </source>
</reference>
<comment type="caution">
    <text evidence="1">The sequence shown here is derived from an EMBL/GenBank/DDBJ whole genome shotgun (WGS) entry which is preliminary data.</text>
</comment>
<accession>A0A1L8TSY6</accession>
<evidence type="ECO:0000313" key="2">
    <source>
        <dbReference type="Proteomes" id="UP000182077"/>
    </source>
</evidence>
<dbReference type="STRING" id="249189.RV04_GL000391"/>
<organism evidence="1 2">
    <name type="scientific">Enterococcus hermanniensis</name>
    <dbReference type="NCBI Taxonomy" id="249189"/>
    <lineage>
        <taxon>Bacteria</taxon>
        <taxon>Bacillati</taxon>
        <taxon>Bacillota</taxon>
        <taxon>Bacilli</taxon>
        <taxon>Lactobacillales</taxon>
        <taxon>Enterococcaceae</taxon>
        <taxon>Enterococcus</taxon>
    </lineage>
</organism>
<dbReference type="AlphaFoldDB" id="A0A1L8TSY6"/>
<dbReference type="EMBL" id="JXKQ01000001">
    <property type="protein sequence ID" value="OJG47144.1"/>
    <property type="molecule type" value="Genomic_DNA"/>
</dbReference>
<dbReference type="Proteomes" id="UP000182077">
    <property type="component" value="Unassembled WGS sequence"/>
</dbReference>